<feature type="transmembrane region" description="Helical" evidence="7">
    <location>
        <begin position="340"/>
        <end position="359"/>
    </location>
</feature>
<evidence type="ECO:0000259" key="8">
    <source>
        <dbReference type="PROSITE" id="PS50850"/>
    </source>
</evidence>
<proteinExistence type="inferred from homology"/>
<dbReference type="FunFam" id="1.20.1250.20:FF:000196">
    <property type="entry name" value="MFS toxin efflux pump (AflT)"/>
    <property type="match status" value="1"/>
</dbReference>
<dbReference type="Gene3D" id="1.20.1250.20">
    <property type="entry name" value="MFS general substrate transporter like domains"/>
    <property type="match status" value="2"/>
</dbReference>
<protein>
    <submittedName>
        <fullName evidence="9">MFS general substrate transporter</fullName>
    </submittedName>
</protein>
<feature type="transmembrane region" description="Helical" evidence="7">
    <location>
        <begin position="496"/>
        <end position="517"/>
    </location>
</feature>
<dbReference type="InterPro" id="IPR036259">
    <property type="entry name" value="MFS_trans_sf"/>
</dbReference>
<evidence type="ECO:0000256" key="2">
    <source>
        <dbReference type="ARBA" id="ARBA00007520"/>
    </source>
</evidence>
<evidence type="ECO:0000256" key="6">
    <source>
        <dbReference type="SAM" id="MobiDB-lite"/>
    </source>
</evidence>
<reference evidence="9 10" key="1">
    <citation type="submission" date="2018-02" db="EMBL/GenBank/DDBJ databases">
        <title>The genomes of Aspergillus section Nigri reveals drivers in fungal speciation.</title>
        <authorList>
            <consortium name="DOE Joint Genome Institute"/>
            <person name="Vesth T.C."/>
            <person name="Nybo J."/>
            <person name="Theobald S."/>
            <person name="Brandl J."/>
            <person name="Frisvad J.C."/>
            <person name="Nielsen K.F."/>
            <person name="Lyhne E.K."/>
            <person name="Kogle M.E."/>
            <person name="Kuo A."/>
            <person name="Riley R."/>
            <person name="Clum A."/>
            <person name="Nolan M."/>
            <person name="Lipzen A."/>
            <person name="Salamov A."/>
            <person name="Henrissat B."/>
            <person name="Wiebenga A."/>
            <person name="De vries R.P."/>
            <person name="Grigoriev I.V."/>
            <person name="Mortensen U.H."/>
            <person name="Andersen M.R."/>
            <person name="Baker S.E."/>
        </authorList>
    </citation>
    <scope>NUCLEOTIDE SEQUENCE [LARGE SCALE GENOMIC DNA]</scope>
    <source>
        <strain evidence="9 10">CBS 121057</strain>
    </source>
</reference>
<feature type="transmembrane region" description="Helical" evidence="7">
    <location>
        <begin position="34"/>
        <end position="54"/>
    </location>
</feature>
<dbReference type="GO" id="GO:0005886">
    <property type="term" value="C:plasma membrane"/>
    <property type="evidence" value="ECO:0007669"/>
    <property type="project" value="TreeGrafter"/>
</dbReference>
<dbReference type="EMBL" id="KZ826471">
    <property type="protein sequence ID" value="PYI00228.1"/>
    <property type="molecule type" value="Genomic_DNA"/>
</dbReference>
<evidence type="ECO:0000256" key="7">
    <source>
        <dbReference type="SAM" id="Phobius"/>
    </source>
</evidence>
<evidence type="ECO:0000313" key="9">
    <source>
        <dbReference type="EMBL" id="PYI00228.1"/>
    </source>
</evidence>
<dbReference type="FunFam" id="1.20.1720.10:FF:000012">
    <property type="entry name" value="MFS toxin efflux pump (AflT)"/>
    <property type="match status" value="1"/>
</dbReference>
<dbReference type="SUPFAM" id="SSF103473">
    <property type="entry name" value="MFS general substrate transporter"/>
    <property type="match status" value="1"/>
</dbReference>
<feature type="transmembrane region" description="Helical" evidence="7">
    <location>
        <begin position="260"/>
        <end position="279"/>
    </location>
</feature>
<feature type="transmembrane region" description="Helical" evidence="7">
    <location>
        <begin position="427"/>
        <end position="450"/>
    </location>
</feature>
<feature type="domain" description="Major facilitator superfamily (MFS) profile" evidence="8">
    <location>
        <begin position="37"/>
        <end position="523"/>
    </location>
</feature>
<evidence type="ECO:0000256" key="4">
    <source>
        <dbReference type="ARBA" id="ARBA00022989"/>
    </source>
</evidence>
<evidence type="ECO:0000256" key="5">
    <source>
        <dbReference type="ARBA" id="ARBA00023136"/>
    </source>
</evidence>
<dbReference type="Pfam" id="PF07690">
    <property type="entry name" value="MFS_1"/>
    <property type="match status" value="1"/>
</dbReference>
<feature type="transmembrane region" description="Helical" evidence="7">
    <location>
        <begin position="299"/>
        <end position="320"/>
    </location>
</feature>
<feature type="transmembrane region" description="Helical" evidence="7">
    <location>
        <begin position="231"/>
        <end position="248"/>
    </location>
</feature>
<dbReference type="PROSITE" id="PS50850">
    <property type="entry name" value="MFS"/>
    <property type="match status" value="1"/>
</dbReference>
<keyword evidence="3 7" id="KW-0812">Transmembrane</keyword>
<dbReference type="GO" id="GO:0022857">
    <property type="term" value="F:transmembrane transporter activity"/>
    <property type="evidence" value="ECO:0007669"/>
    <property type="project" value="InterPro"/>
</dbReference>
<feature type="transmembrane region" description="Helical" evidence="7">
    <location>
        <begin position="396"/>
        <end position="415"/>
    </location>
</feature>
<dbReference type="AlphaFoldDB" id="A0A319E191"/>
<feature type="transmembrane region" description="Helical" evidence="7">
    <location>
        <begin position="101"/>
        <end position="121"/>
    </location>
</feature>
<dbReference type="InterPro" id="IPR011701">
    <property type="entry name" value="MFS"/>
</dbReference>
<feature type="transmembrane region" description="Helical" evidence="7">
    <location>
        <begin position="127"/>
        <end position="150"/>
    </location>
</feature>
<dbReference type="OrthoDB" id="10021397at2759"/>
<feature type="transmembrane region" description="Helical" evidence="7">
    <location>
        <begin position="366"/>
        <end position="384"/>
    </location>
</feature>
<evidence type="ECO:0000313" key="10">
    <source>
        <dbReference type="Proteomes" id="UP000248423"/>
    </source>
</evidence>
<comment type="similarity">
    <text evidence="2">Belongs to the major facilitator superfamily. TCR/Tet family.</text>
</comment>
<gene>
    <name evidence="9" type="ORF">BO78DRAFT_356059</name>
</gene>
<dbReference type="PANTHER" id="PTHR23501:SF201">
    <property type="entry name" value="MFS AFLATOXIN EFFLUX PUMP"/>
    <property type="match status" value="1"/>
</dbReference>
<dbReference type="CDD" id="cd17502">
    <property type="entry name" value="MFS_Azr1_MDR_like"/>
    <property type="match status" value="1"/>
</dbReference>
<dbReference type="PANTHER" id="PTHR23501">
    <property type="entry name" value="MAJOR FACILITATOR SUPERFAMILY"/>
    <property type="match status" value="1"/>
</dbReference>
<feature type="transmembrane region" description="Helical" evidence="7">
    <location>
        <begin position="162"/>
        <end position="181"/>
    </location>
</feature>
<sequence>MSKIVPSEGPPGYAPESRQDKQQQTEAYPPMGKIILIMLAIYIAMFLVSLDRLIVATATPQITDHFHSTNDIGWYGSAYMLTASASQLVYGRIYTFYPTKWVFLFSIVIFEIGSAICGAAPTSLALILGRAIAGLGTGGISSGAVIIIALTVPLHLRPAFQGLAGAIFGISSVLGPILGGVFTTEVSWRWCFYINLPFGGAALVAIFFLLDVPPPKNGNWTLKQKINQLDPIGNLFMAPAVICLLLALEWGGSTYSWSNWRILLLFVMFGVLFSIFIFVEHRLQEKAMVPPRIFKQRSVLAGTVWTMCSSAGMMVMLYYLPVWFQAIKNVDAEKSGIMNLPLVLSMVVGSIGSGILVTLLGYYNPFMFAGAIFMAIGAGLLTTFHPDIGHSKWIGYQIIFGLGLGLGVQQANIAVQTCLAPADIPVGASLLMFSQQLNGAIFLAVAQTLFSNFLTSNLDSIEGINAAQVIAGGATAIRKLVPAAKLVEALDGYSNAITKTFILAVAMSCLALLPALAMEWKNVKRPTEARGTLAEGAHGSEDKV</sequence>
<comment type="subcellular location">
    <subcellularLocation>
        <location evidence="1">Membrane</location>
        <topology evidence="1">Multi-pass membrane protein</topology>
    </subcellularLocation>
</comment>
<organism evidence="9 10">
    <name type="scientific">Aspergillus sclerotiicarbonarius (strain CBS 121057 / IBT 28362)</name>
    <dbReference type="NCBI Taxonomy" id="1448318"/>
    <lineage>
        <taxon>Eukaryota</taxon>
        <taxon>Fungi</taxon>
        <taxon>Dikarya</taxon>
        <taxon>Ascomycota</taxon>
        <taxon>Pezizomycotina</taxon>
        <taxon>Eurotiomycetes</taxon>
        <taxon>Eurotiomycetidae</taxon>
        <taxon>Eurotiales</taxon>
        <taxon>Aspergillaceae</taxon>
        <taxon>Aspergillus</taxon>
        <taxon>Aspergillus subgen. Circumdati</taxon>
    </lineage>
</organism>
<accession>A0A319E191</accession>
<keyword evidence="10" id="KW-1185">Reference proteome</keyword>
<name>A0A319E191_ASPSB</name>
<evidence type="ECO:0000256" key="3">
    <source>
        <dbReference type="ARBA" id="ARBA00022692"/>
    </source>
</evidence>
<feature type="region of interest" description="Disordered" evidence="6">
    <location>
        <begin position="1"/>
        <end position="22"/>
    </location>
</feature>
<keyword evidence="5 7" id="KW-0472">Membrane</keyword>
<evidence type="ECO:0000256" key="1">
    <source>
        <dbReference type="ARBA" id="ARBA00004141"/>
    </source>
</evidence>
<keyword evidence="4 7" id="KW-1133">Transmembrane helix</keyword>
<feature type="transmembrane region" description="Helical" evidence="7">
    <location>
        <begin position="187"/>
        <end position="210"/>
    </location>
</feature>
<dbReference type="Proteomes" id="UP000248423">
    <property type="component" value="Unassembled WGS sequence"/>
</dbReference>
<dbReference type="InterPro" id="IPR020846">
    <property type="entry name" value="MFS_dom"/>
</dbReference>
<dbReference type="VEuPathDB" id="FungiDB:BO78DRAFT_356059"/>